<evidence type="ECO:0000256" key="1">
    <source>
        <dbReference type="SAM" id="SignalP"/>
    </source>
</evidence>
<sequence length="70" mass="8236">MLLLQCYLLLIKSFLFSSWSCIGKILKKYTSESLIYIINCMIPFSRIILHTDSNKIYNFCLGKCARHREV</sequence>
<dbReference type="EMBL" id="MPUH01000022">
    <property type="protein sequence ID" value="OMJ94698.1"/>
    <property type="molecule type" value="Genomic_DNA"/>
</dbReference>
<keyword evidence="1" id="KW-0732">Signal</keyword>
<evidence type="ECO:0008006" key="4">
    <source>
        <dbReference type="Google" id="ProtNLM"/>
    </source>
</evidence>
<evidence type="ECO:0000313" key="2">
    <source>
        <dbReference type="EMBL" id="OMJ94698.1"/>
    </source>
</evidence>
<organism evidence="2 3">
    <name type="scientific">Stentor coeruleus</name>
    <dbReference type="NCBI Taxonomy" id="5963"/>
    <lineage>
        <taxon>Eukaryota</taxon>
        <taxon>Sar</taxon>
        <taxon>Alveolata</taxon>
        <taxon>Ciliophora</taxon>
        <taxon>Postciliodesmatophora</taxon>
        <taxon>Heterotrichea</taxon>
        <taxon>Heterotrichida</taxon>
        <taxon>Stentoridae</taxon>
        <taxon>Stentor</taxon>
    </lineage>
</organism>
<protein>
    <recommendedName>
        <fullName evidence="4">Secreted protein</fullName>
    </recommendedName>
</protein>
<proteinExistence type="predicted"/>
<evidence type="ECO:0000313" key="3">
    <source>
        <dbReference type="Proteomes" id="UP000187209"/>
    </source>
</evidence>
<dbReference type="AlphaFoldDB" id="A0A1R2D0A9"/>
<comment type="caution">
    <text evidence="2">The sequence shown here is derived from an EMBL/GenBank/DDBJ whole genome shotgun (WGS) entry which is preliminary data.</text>
</comment>
<reference evidence="2 3" key="1">
    <citation type="submission" date="2016-11" db="EMBL/GenBank/DDBJ databases">
        <title>The macronuclear genome of Stentor coeruleus: a giant cell with tiny introns.</title>
        <authorList>
            <person name="Slabodnick M."/>
            <person name="Ruby J.G."/>
            <person name="Reiff S.B."/>
            <person name="Swart E.C."/>
            <person name="Gosai S."/>
            <person name="Prabakaran S."/>
            <person name="Witkowska E."/>
            <person name="Larue G.E."/>
            <person name="Fisher S."/>
            <person name="Freeman R.M."/>
            <person name="Gunawardena J."/>
            <person name="Chu W."/>
            <person name="Stover N.A."/>
            <person name="Gregory B.D."/>
            <person name="Nowacki M."/>
            <person name="Derisi J."/>
            <person name="Roy S.W."/>
            <person name="Marshall W.F."/>
            <person name="Sood P."/>
        </authorList>
    </citation>
    <scope>NUCLEOTIDE SEQUENCE [LARGE SCALE GENOMIC DNA]</scope>
    <source>
        <strain evidence="2">WM001</strain>
    </source>
</reference>
<feature type="chain" id="PRO_5012909925" description="Secreted protein" evidence="1">
    <location>
        <begin position="21"/>
        <end position="70"/>
    </location>
</feature>
<name>A0A1R2D0A9_9CILI</name>
<keyword evidence="3" id="KW-1185">Reference proteome</keyword>
<dbReference type="Proteomes" id="UP000187209">
    <property type="component" value="Unassembled WGS sequence"/>
</dbReference>
<accession>A0A1R2D0A9</accession>
<feature type="signal peptide" evidence="1">
    <location>
        <begin position="1"/>
        <end position="20"/>
    </location>
</feature>
<gene>
    <name evidence="2" type="ORF">SteCoe_2034</name>
</gene>